<proteinExistence type="predicted"/>
<protein>
    <recommendedName>
        <fullName evidence="3">Glycosyl transferase</fullName>
    </recommendedName>
</protein>
<comment type="caution">
    <text evidence="1">The sequence shown here is derived from an EMBL/GenBank/DDBJ whole genome shotgun (WGS) entry which is preliminary data.</text>
</comment>
<evidence type="ECO:0008006" key="3">
    <source>
        <dbReference type="Google" id="ProtNLM"/>
    </source>
</evidence>
<dbReference type="EMBL" id="MGKO01000006">
    <property type="protein sequence ID" value="OGN27823.1"/>
    <property type="molecule type" value="Genomic_DNA"/>
</dbReference>
<evidence type="ECO:0000313" key="2">
    <source>
        <dbReference type="Proteomes" id="UP000178444"/>
    </source>
</evidence>
<dbReference type="SUPFAM" id="SSF53448">
    <property type="entry name" value="Nucleotide-diphospho-sugar transferases"/>
    <property type="match status" value="1"/>
</dbReference>
<accession>A0A1F8GR21</accession>
<organism evidence="1 2">
    <name type="scientific">Candidatus Yanofskybacteria bacterium RIFCSPLOWO2_01_FULL_49_17</name>
    <dbReference type="NCBI Taxonomy" id="1802700"/>
    <lineage>
        <taxon>Bacteria</taxon>
        <taxon>Candidatus Yanofskyibacteriota</taxon>
    </lineage>
</organism>
<dbReference type="InterPro" id="IPR029044">
    <property type="entry name" value="Nucleotide-diphossugar_trans"/>
</dbReference>
<gene>
    <name evidence="1" type="ORF">A2941_00545</name>
</gene>
<evidence type="ECO:0000313" key="1">
    <source>
        <dbReference type="EMBL" id="OGN27823.1"/>
    </source>
</evidence>
<reference evidence="1 2" key="1">
    <citation type="journal article" date="2016" name="Nat. Commun.">
        <title>Thousands of microbial genomes shed light on interconnected biogeochemical processes in an aquifer system.</title>
        <authorList>
            <person name="Anantharaman K."/>
            <person name="Brown C.T."/>
            <person name="Hug L.A."/>
            <person name="Sharon I."/>
            <person name="Castelle C.J."/>
            <person name="Probst A.J."/>
            <person name="Thomas B.C."/>
            <person name="Singh A."/>
            <person name="Wilkins M.J."/>
            <person name="Karaoz U."/>
            <person name="Brodie E.L."/>
            <person name="Williams K.H."/>
            <person name="Hubbard S.S."/>
            <person name="Banfield J.F."/>
        </authorList>
    </citation>
    <scope>NUCLEOTIDE SEQUENCE [LARGE SCALE GENOMIC DNA]</scope>
</reference>
<dbReference type="AlphaFoldDB" id="A0A1F8GR21"/>
<sequence length="307" mass="35964">MLKRLFKKIKTEAYSVKRLFGSGEGRHFFSYCKNRYFGRLLTTRFPKYEGKIDEDFEVHVLCQKAMLWPLMVCLRSFLHHSGLCPKIIVHVDDFDERSIALLESKFSNVRVLPWSEATAAINQRTDINDKIKKIRFGPNVLATKLTDDYLLSKSKYVMVIGSDVLFYSKPQEIIEFIKGQIDSDALGSYDPHDMPILIDEGFKNRLKINEQGLNHLNSDLIIFDKTKIPHEWFTEYFEHILEPEDYFVDSAGFSVLYARLKWKFLTHKRYRIKGDVDGDTAAKHFTGPRRWQLYSWGIDLARKNMSL</sequence>
<name>A0A1F8GR21_9BACT</name>
<dbReference type="Proteomes" id="UP000178444">
    <property type="component" value="Unassembled WGS sequence"/>
</dbReference>